<keyword evidence="2" id="KW-1185">Reference proteome</keyword>
<dbReference type="OrthoDB" id="3350591at2759"/>
<dbReference type="AlphaFoldDB" id="A0A9P0E850"/>
<reference evidence="1" key="1">
    <citation type="submission" date="2021-10" db="EMBL/GenBank/DDBJ databases">
        <authorList>
            <person name="Piombo E."/>
        </authorList>
    </citation>
    <scope>NUCLEOTIDE SEQUENCE</scope>
</reference>
<proteinExistence type="predicted"/>
<protein>
    <submittedName>
        <fullName evidence="1">Uncharacterized protein</fullName>
    </submittedName>
</protein>
<evidence type="ECO:0000313" key="2">
    <source>
        <dbReference type="Proteomes" id="UP000775872"/>
    </source>
</evidence>
<dbReference type="Proteomes" id="UP000775872">
    <property type="component" value="Unassembled WGS sequence"/>
</dbReference>
<organism evidence="1 2">
    <name type="scientific">Clonostachys solani</name>
    <dbReference type="NCBI Taxonomy" id="160281"/>
    <lineage>
        <taxon>Eukaryota</taxon>
        <taxon>Fungi</taxon>
        <taxon>Dikarya</taxon>
        <taxon>Ascomycota</taxon>
        <taxon>Pezizomycotina</taxon>
        <taxon>Sordariomycetes</taxon>
        <taxon>Hypocreomycetidae</taxon>
        <taxon>Hypocreales</taxon>
        <taxon>Bionectriaceae</taxon>
        <taxon>Clonostachys</taxon>
    </lineage>
</organism>
<name>A0A9P0E850_9HYPO</name>
<sequence>MINRHEFSTVEAVEEIVVLTKAAAVEAAATPKKYEQETGGVTSEDELKNRDFANLVAFFAQLAEVKFETFFEDVSWSLPQLTYLFKVNDPVTEQDVRVACMWLIHAPMKIWSDIELRLRDDELELQYEPEFWPRWKQCLQDHQQTLSDKGPVNETRDLVKCALDGMDKVEATLRE</sequence>
<evidence type="ECO:0000313" key="1">
    <source>
        <dbReference type="EMBL" id="CAH0046431.1"/>
    </source>
</evidence>
<comment type="caution">
    <text evidence="1">The sequence shown here is derived from an EMBL/GenBank/DDBJ whole genome shotgun (WGS) entry which is preliminary data.</text>
</comment>
<dbReference type="EMBL" id="CABFOC020000014">
    <property type="protein sequence ID" value="CAH0046431.1"/>
    <property type="molecule type" value="Genomic_DNA"/>
</dbReference>
<gene>
    <name evidence="1" type="ORF">CSOL1703_00012165</name>
</gene>
<accession>A0A9P0E850</accession>